<reference evidence="2" key="1">
    <citation type="journal article" date="2011" name="Nat. Biotechnol.">
        <title>The genomic sequence of the Chinese hamster ovary (CHO)-K1 cell line.</title>
        <authorList>
            <person name="Xu X."/>
            <person name="Nagarajan H."/>
            <person name="Lewis N.E."/>
            <person name="Pan S."/>
            <person name="Cai Z."/>
            <person name="Liu X."/>
            <person name="Chen W."/>
            <person name="Xie M."/>
            <person name="Wang W."/>
            <person name="Hammond S."/>
            <person name="Andersen M.R."/>
            <person name="Neff N."/>
            <person name="Passarelli B."/>
            <person name="Koh W."/>
            <person name="Fan H.C."/>
            <person name="Wang J."/>
            <person name="Gui Y."/>
            <person name="Lee K.H."/>
            <person name="Betenbaugh M.J."/>
            <person name="Quake S.R."/>
            <person name="Famili I."/>
            <person name="Palsson B.O."/>
            <person name="Wang J."/>
        </authorList>
    </citation>
    <scope>NUCLEOTIDE SEQUENCE [LARGE SCALE GENOMIC DNA]</scope>
    <source>
        <strain evidence="2">CHO K1 cell line</strain>
    </source>
</reference>
<evidence type="ECO:0000313" key="1">
    <source>
        <dbReference type="EMBL" id="EGV91346.1"/>
    </source>
</evidence>
<dbReference type="Proteomes" id="UP000001075">
    <property type="component" value="Unassembled WGS sequence"/>
</dbReference>
<sequence length="76" mass="8262">MARDSEGVRIKLLSDKLYEFGYSTRSAYASIASQRKWLNCVLPSHGSTDILGSTDSGSVTRNQTSLTLPPNGWVGI</sequence>
<organism evidence="1 2">
    <name type="scientific">Cricetulus griseus</name>
    <name type="common">Chinese hamster</name>
    <name type="synonym">Cricetulus barabensis griseus</name>
    <dbReference type="NCBI Taxonomy" id="10029"/>
    <lineage>
        <taxon>Eukaryota</taxon>
        <taxon>Metazoa</taxon>
        <taxon>Chordata</taxon>
        <taxon>Craniata</taxon>
        <taxon>Vertebrata</taxon>
        <taxon>Euteleostomi</taxon>
        <taxon>Mammalia</taxon>
        <taxon>Eutheria</taxon>
        <taxon>Euarchontoglires</taxon>
        <taxon>Glires</taxon>
        <taxon>Rodentia</taxon>
        <taxon>Myomorpha</taxon>
        <taxon>Muroidea</taxon>
        <taxon>Cricetidae</taxon>
        <taxon>Cricetinae</taxon>
        <taxon>Cricetulus</taxon>
    </lineage>
</organism>
<proteinExistence type="predicted"/>
<accession>G3IPS4</accession>
<dbReference type="AlphaFoldDB" id="G3IPS4"/>
<dbReference type="EMBL" id="JH014342">
    <property type="protein sequence ID" value="EGV91346.1"/>
    <property type="molecule type" value="Genomic_DNA"/>
</dbReference>
<gene>
    <name evidence="1" type="ORF">I79_025999</name>
</gene>
<name>G3IPS4_CRIGR</name>
<evidence type="ECO:0000313" key="2">
    <source>
        <dbReference type="Proteomes" id="UP000001075"/>
    </source>
</evidence>
<protein>
    <submittedName>
        <fullName evidence="1">Uncharacterized protein</fullName>
    </submittedName>
</protein>
<dbReference type="InParanoid" id="G3IPS4"/>